<reference evidence="3 4" key="1">
    <citation type="journal article" date="2008" name="Nature">
        <title>The genome of the model beetle and pest Tribolium castaneum.</title>
        <authorList>
            <consortium name="Tribolium Genome Sequencing Consortium"/>
            <person name="Richards S."/>
            <person name="Gibbs R.A."/>
            <person name="Weinstock G.M."/>
            <person name="Brown S.J."/>
            <person name="Denell R."/>
            <person name="Beeman R.W."/>
            <person name="Gibbs R."/>
            <person name="Beeman R.W."/>
            <person name="Brown S.J."/>
            <person name="Bucher G."/>
            <person name="Friedrich M."/>
            <person name="Grimmelikhuijzen C.J."/>
            <person name="Klingler M."/>
            <person name="Lorenzen M."/>
            <person name="Richards S."/>
            <person name="Roth S."/>
            <person name="Schroder R."/>
            <person name="Tautz D."/>
            <person name="Zdobnov E.M."/>
            <person name="Muzny D."/>
            <person name="Gibbs R.A."/>
            <person name="Weinstock G.M."/>
            <person name="Attaway T."/>
            <person name="Bell S."/>
            <person name="Buhay C.J."/>
            <person name="Chandrabose M.N."/>
            <person name="Chavez D."/>
            <person name="Clerk-Blankenburg K.P."/>
            <person name="Cree A."/>
            <person name="Dao M."/>
            <person name="Davis C."/>
            <person name="Chacko J."/>
            <person name="Dinh H."/>
            <person name="Dugan-Rocha S."/>
            <person name="Fowler G."/>
            <person name="Garner T.T."/>
            <person name="Garnes J."/>
            <person name="Gnirke A."/>
            <person name="Hawes A."/>
            <person name="Hernandez J."/>
            <person name="Hines S."/>
            <person name="Holder M."/>
            <person name="Hume J."/>
            <person name="Jhangiani S.N."/>
            <person name="Joshi V."/>
            <person name="Khan Z.M."/>
            <person name="Jackson L."/>
            <person name="Kovar C."/>
            <person name="Kowis A."/>
            <person name="Lee S."/>
            <person name="Lewis L.R."/>
            <person name="Margolis J."/>
            <person name="Morgan M."/>
            <person name="Nazareth L.V."/>
            <person name="Nguyen N."/>
            <person name="Okwuonu G."/>
            <person name="Parker D."/>
            <person name="Richards S."/>
            <person name="Ruiz S.J."/>
            <person name="Santibanez J."/>
            <person name="Savard J."/>
            <person name="Scherer S.E."/>
            <person name="Schneider B."/>
            <person name="Sodergren E."/>
            <person name="Tautz D."/>
            <person name="Vattahil S."/>
            <person name="Villasana D."/>
            <person name="White C.S."/>
            <person name="Wright R."/>
            <person name="Park Y."/>
            <person name="Beeman R.W."/>
            <person name="Lord J."/>
            <person name="Oppert B."/>
            <person name="Lorenzen M."/>
            <person name="Brown S."/>
            <person name="Wang L."/>
            <person name="Savard J."/>
            <person name="Tautz D."/>
            <person name="Richards S."/>
            <person name="Weinstock G."/>
            <person name="Gibbs R.A."/>
            <person name="Liu Y."/>
            <person name="Worley K."/>
            <person name="Weinstock G."/>
            <person name="Elsik C.G."/>
            <person name="Reese J.T."/>
            <person name="Elhaik E."/>
            <person name="Landan G."/>
            <person name="Graur D."/>
            <person name="Arensburger P."/>
            <person name="Atkinson P."/>
            <person name="Beeman R.W."/>
            <person name="Beidler J."/>
            <person name="Brown S.J."/>
            <person name="Demuth J.P."/>
            <person name="Drury D.W."/>
            <person name="Du Y.Z."/>
            <person name="Fujiwara H."/>
            <person name="Lorenzen M."/>
            <person name="Maselli V."/>
            <person name="Osanai M."/>
            <person name="Park Y."/>
            <person name="Robertson H.M."/>
            <person name="Tu Z."/>
            <person name="Wang J.J."/>
            <person name="Wang S."/>
            <person name="Richards S."/>
            <person name="Song H."/>
            <person name="Zhang L."/>
            <person name="Sodergren E."/>
            <person name="Werner D."/>
            <person name="Stanke M."/>
            <person name="Morgenstern B."/>
            <person name="Solovyev V."/>
            <person name="Kosarev P."/>
            <person name="Brown G."/>
            <person name="Chen H.C."/>
            <person name="Ermolaeva O."/>
            <person name="Hlavina W."/>
            <person name="Kapustin Y."/>
            <person name="Kiryutin B."/>
            <person name="Kitts P."/>
            <person name="Maglott D."/>
            <person name="Pruitt K."/>
            <person name="Sapojnikov V."/>
            <person name="Souvorov A."/>
            <person name="Mackey A.J."/>
            <person name="Waterhouse R.M."/>
            <person name="Wyder S."/>
            <person name="Zdobnov E.M."/>
            <person name="Zdobnov E.M."/>
            <person name="Wyder S."/>
            <person name="Kriventseva E.V."/>
            <person name="Kadowaki T."/>
            <person name="Bork P."/>
            <person name="Aranda M."/>
            <person name="Bao R."/>
            <person name="Beermann A."/>
            <person name="Berns N."/>
            <person name="Bolognesi R."/>
            <person name="Bonneton F."/>
            <person name="Bopp D."/>
            <person name="Brown S.J."/>
            <person name="Bucher G."/>
            <person name="Butts T."/>
            <person name="Chaumot A."/>
            <person name="Denell R.E."/>
            <person name="Ferrier D.E."/>
            <person name="Friedrich M."/>
            <person name="Gordon C.M."/>
            <person name="Jindra M."/>
            <person name="Klingler M."/>
            <person name="Lan Q."/>
            <person name="Lattorff H.M."/>
            <person name="Laudet V."/>
            <person name="von Levetsow C."/>
            <person name="Liu Z."/>
            <person name="Lutz R."/>
            <person name="Lynch J.A."/>
            <person name="da Fonseca R.N."/>
            <person name="Posnien N."/>
            <person name="Reuter R."/>
            <person name="Roth S."/>
            <person name="Savard J."/>
            <person name="Schinko J.B."/>
            <person name="Schmitt C."/>
            <person name="Schoppmeier M."/>
            <person name="Schroder R."/>
            <person name="Shippy T.D."/>
            <person name="Simonnet F."/>
            <person name="Marques-Souza H."/>
            <person name="Tautz D."/>
            <person name="Tomoyasu Y."/>
            <person name="Trauner J."/>
            <person name="Van der Zee M."/>
            <person name="Vervoort M."/>
            <person name="Wittkopp N."/>
            <person name="Wimmer E.A."/>
            <person name="Yang X."/>
            <person name="Jones A.K."/>
            <person name="Sattelle D.B."/>
            <person name="Ebert P.R."/>
            <person name="Nelson D."/>
            <person name="Scott J.G."/>
            <person name="Beeman R.W."/>
            <person name="Muthukrishnan S."/>
            <person name="Kramer K.J."/>
            <person name="Arakane Y."/>
            <person name="Beeman R.W."/>
            <person name="Zhu Q."/>
            <person name="Hogenkamp D."/>
            <person name="Dixit R."/>
            <person name="Oppert B."/>
            <person name="Jiang H."/>
            <person name="Zou Z."/>
            <person name="Marshall J."/>
            <person name="Elpidina E."/>
            <person name="Vinokurov K."/>
            <person name="Oppert C."/>
            <person name="Zou Z."/>
            <person name="Evans J."/>
            <person name="Lu Z."/>
            <person name="Zhao P."/>
            <person name="Sumathipala N."/>
            <person name="Altincicek B."/>
            <person name="Vilcinskas A."/>
            <person name="Williams M."/>
            <person name="Hultmark D."/>
            <person name="Hetru C."/>
            <person name="Jiang H."/>
            <person name="Grimmelikhuijzen C.J."/>
            <person name="Hauser F."/>
            <person name="Cazzamali G."/>
            <person name="Williamson M."/>
            <person name="Park Y."/>
            <person name="Li B."/>
            <person name="Tanaka Y."/>
            <person name="Predel R."/>
            <person name="Neupert S."/>
            <person name="Schachtner J."/>
            <person name="Verleyen P."/>
            <person name="Raible F."/>
            <person name="Bork P."/>
            <person name="Friedrich M."/>
            <person name="Walden K.K."/>
            <person name="Robertson H.M."/>
            <person name="Angeli S."/>
            <person name="Foret S."/>
            <person name="Bucher G."/>
            <person name="Schuetz S."/>
            <person name="Maleszka R."/>
            <person name="Wimmer E.A."/>
            <person name="Beeman R.W."/>
            <person name="Lorenzen M."/>
            <person name="Tomoyasu Y."/>
            <person name="Miller S.C."/>
            <person name="Grossmann D."/>
            <person name="Bucher G."/>
        </authorList>
    </citation>
    <scope>NUCLEOTIDE SEQUENCE [LARGE SCALE GENOMIC DNA]</scope>
    <source>
        <strain evidence="3 4">Georgia GA2</strain>
    </source>
</reference>
<reference evidence="3 4" key="2">
    <citation type="journal article" date="2010" name="Nucleic Acids Res.">
        <title>BeetleBase in 2010: revisions to provide comprehensive genomic information for Tribolium castaneum.</title>
        <authorList>
            <person name="Kim H.S."/>
            <person name="Murphy T."/>
            <person name="Xia J."/>
            <person name="Caragea D."/>
            <person name="Park Y."/>
            <person name="Beeman R.W."/>
            <person name="Lorenzen M.D."/>
            <person name="Butcher S."/>
            <person name="Manak J.R."/>
            <person name="Brown S.J."/>
        </authorList>
    </citation>
    <scope>GENOME REANNOTATION</scope>
    <source>
        <strain evidence="3 4">Georgia GA2</strain>
    </source>
</reference>
<evidence type="ECO:0000313" key="4">
    <source>
        <dbReference type="Proteomes" id="UP000007266"/>
    </source>
</evidence>
<keyword evidence="1" id="KW-0732">Signal</keyword>
<dbReference type="InterPro" id="IPR006149">
    <property type="entry name" value="EB_dom"/>
</dbReference>
<dbReference type="PANTHER" id="PTHR39069">
    <property type="entry name" value="ECDYSONE-INDUCIBLE GENE E1, ISOFORM A"/>
    <property type="match status" value="1"/>
</dbReference>
<feature type="chain" id="PRO_5003088697" description="EB domain-containing protein" evidence="1">
    <location>
        <begin position="23"/>
        <end position="338"/>
    </location>
</feature>
<feature type="domain" description="EB" evidence="2">
    <location>
        <begin position="112"/>
        <end position="163"/>
    </location>
</feature>
<dbReference type="eggNOG" id="ENOG502S91H">
    <property type="taxonomic scope" value="Eukaryota"/>
</dbReference>
<dbReference type="STRING" id="7070.D6W9B3"/>
<proteinExistence type="predicted"/>
<organism evidence="3 4">
    <name type="scientific">Tribolium castaneum</name>
    <name type="common">Red flour beetle</name>
    <dbReference type="NCBI Taxonomy" id="7070"/>
    <lineage>
        <taxon>Eukaryota</taxon>
        <taxon>Metazoa</taxon>
        <taxon>Ecdysozoa</taxon>
        <taxon>Arthropoda</taxon>
        <taxon>Hexapoda</taxon>
        <taxon>Insecta</taxon>
        <taxon>Pterygota</taxon>
        <taxon>Neoptera</taxon>
        <taxon>Endopterygota</taxon>
        <taxon>Coleoptera</taxon>
        <taxon>Polyphaga</taxon>
        <taxon>Cucujiformia</taxon>
        <taxon>Tenebrionidae</taxon>
        <taxon>Tenebrionidae incertae sedis</taxon>
        <taxon>Tribolium</taxon>
    </lineage>
</organism>
<evidence type="ECO:0000259" key="2">
    <source>
        <dbReference type="Pfam" id="PF01683"/>
    </source>
</evidence>
<dbReference type="OrthoDB" id="5912242at2759"/>
<accession>D6W9B3</accession>
<evidence type="ECO:0000256" key="1">
    <source>
        <dbReference type="SAM" id="SignalP"/>
    </source>
</evidence>
<dbReference type="EMBL" id="KQ971312">
    <property type="protein sequence ID" value="EEZ98472.1"/>
    <property type="molecule type" value="Genomic_DNA"/>
</dbReference>
<keyword evidence="4" id="KW-1185">Reference proteome</keyword>
<dbReference type="Proteomes" id="UP000007266">
    <property type="component" value="Linkage group 2"/>
</dbReference>
<evidence type="ECO:0000313" key="3">
    <source>
        <dbReference type="EMBL" id="EEZ98472.1"/>
    </source>
</evidence>
<feature type="domain" description="EB" evidence="2">
    <location>
        <begin position="245"/>
        <end position="299"/>
    </location>
</feature>
<dbReference type="Pfam" id="PF01683">
    <property type="entry name" value="EB"/>
    <property type="match status" value="2"/>
</dbReference>
<gene>
    <name evidence="3" type="primary">AUGUSTUS-3.0.2_00964</name>
    <name evidence="3" type="ORF">TcasGA2_TC000964</name>
</gene>
<dbReference type="HOGENOM" id="CLU_069696_0_0_1"/>
<dbReference type="PANTHER" id="PTHR39069:SF9">
    <property type="entry name" value="EB DOMAIN-CONTAINING PROTEIN"/>
    <property type="match status" value="1"/>
</dbReference>
<name>D6W9B3_TRICA</name>
<dbReference type="PhylomeDB" id="D6W9B3"/>
<feature type="signal peptide" evidence="1">
    <location>
        <begin position="1"/>
        <end position="22"/>
    </location>
</feature>
<dbReference type="KEGG" id="tca:657167"/>
<sequence>MVSAKFYFLVVIEALLFICVRSEELFAKQQIQSYVSCRNDADCKNNSFCYGNDDNTYGKCKCTEGFELNRINATDYECLPRVYLGDACEEDFQCQLVATPLAVCNDKKICECSPGSHSVQRKCFADVRLGEVCMVHDNCLLSDGTYAFCVAGVCTCRKNEAPSPDKTLCLGSRNLGQPCKSDKECISVPNARCLEKCVCQTAYTLSRNETECVKAATEFGEPCDFDGQCSKFLSESVCNKGVCGCLPGSHKYGSRCVRTKQIGQSCEKNEECIYKKEMNGNVRCENKKCMCLFGTNKSGDCNIEKILDGEGKNAASDVISTKSLLFSVINILFVIYFT</sequence>
<dbReference type="OMA" id="ISNQCAD"/>
<protein>
    <recommendedName>
        <fullName evidence="2">EB domain-containing protein</fullName>
    </recommendedName>
</protein>
<dbReference type="AlphaFoldDB" id="D6W9B3"/>